<dbReference type="CTD" id="8232899"/>
<evidence type="ECO:0000313" key="2">
    <source>
        <dbReference type="EnsemblMetazoa" id="PHUM052900-PA"/>
    </source>
</evidence>
<evidence type="ECO:0000313" key="3">
    <source>
        <dbReference type="Proteomes" id="UP000009046"/>
    </source>
</evidence>
<dbReference type="GeneID" id="8232899"/>
<dbReference type="KEGG" id="phu:Phum_PHUM052900"/>
<keyword evidence="3" id="KW-1185">Reference proteome</keyword>
<proteinExistence type="predicted"/>
<protein>
    <submittedName>
        <fullName evidence="1 2">Uncharacterized protein</fullName>
    </submittedName>
</protein>
<reference evidence="2" key="3">
    <citation type="submission" date="2021-02" db="UniProtKB">
        <authorList>
            <consortium name="EnsemblMetazoa"/>
        </authorList>
    </citation>
    <scope>IDENTIFICATION</scope>
    <source>
        <strain evidence="2">USDA</strain>
    </source>
</reference>
<organism>
    <name type="scientific">Pediculus humanus subsp. corporis</name>
    <name type="common">Body louse</name>
    <dbReference type="NCBI Taxonomy" id="121224"/>
    <lineage>
        <taxon>Eukaryota</taxon>
        <taxon>Metazoa</taxon>
        <taxon>Ecdysozoa</taxon>
        <taxon>Arthropoda</taxon>
        <taxon>Hexapoda</taxon>
        <taxon>Insecta</taxon>
        <taxon>Pterygota</taxon>
        <taxon>Neoptera</taxon>
        <taxon>Paraneoptera</taxon>
        <taxon>Psocodea</taxon>
        <taxon>Troctomorpha</taxon>
        <taxon>Phthiraptera</taxon>
        <taxon>Anoplura</taxon>
        <taxon>Pediculidae</taxon>
        <taxon>Pediculus</taxon>
    </lineage>
</organism>
<reference evidence="1" key="2">
    <citation type="submission" date="2007-04" db="EMBL/GenBank/DDBJ databases">
        <title>The genome of the human body louse.</title>
        <authorList>
            <consortium name="The Human Body Louse Genome Consortium"/>
            <person name="Kirkness E."/>
            <person name="Walenz B."/>
            <person name="Hass B."/>
            <person name="Bruggner R."/>
            <person name="Strausberg R."/>
        </authorList>
    </citation>
    <scope>NUCLEOTIDE SEQUENCE</scope>
    <source>
        <strain evidence="1">USDA</strain>
    </source>
</reference>
<dbReference type="EMBL" id="DS235022">
    <property type="protein sequence ID" value="EEB10623.1"/>
    <property type="molecule type" value="Genomic_DNA"/>
</dbReference>
<accession>E0VB67</accession>
<dbReference type="RefSeq" id="XP_002423361.1">
    <property type="nucleotide sequence ID" value="XM_002423316.1"/>
</dbReference>
<dbReference type="InParanoid" id="E0VB67"/>
<reference evidence="1" key="1">
    <citation type="submission" date="2007-04" db="EMBL/GenBank/DDBJ databases">
        <title>Annotation of Pediculus humanus corporis strain USDA.</title>
        <authorList>
            <person name="Kirkness E."/>
            <person name="Hannick L."/>
            <person name="Hass B."/>
            <person name="Bruggner R."/>
            <person name="Lawson D."/>
            <person name="Bidwell S."/>
            <person name="Joardar V."/>
            <person name="Caler E."/>
            <person name="Walenz B."/>
            <person name="Inman J."/>
            <person name="Schobel S."/>
            <person name="Galinsky K."/>
            <person name="Amedeo P."/>
            <person name="Strausberg R."/>
        </authorList>
    </citation>
    <scope>NUCLEOTIDE SEQUENCE</scope>
    <source>
        <strain evidence="1">USDA</strain>
    </source>
</reference>
<dbReference type="AlphaFoldDB" id="E0VB67"/>
<dbReference type="Proteomes" id="UP000009046">
    <property type="component" value="Unassembled WGS sequence"/>
</dbReference>
<name>E0VB67_PEDHC</name>
<gene>
    <name evidence="2" type="primary">8232899</name>
    <name evidence="1" type="ORF">Phum_PHUM052900</name>
</gene>
<dbReference type="EMBL" id="AAZO01000623">
    <property type="status" value="NOT_ANNOTATED_CDS"/>
    <property type="molecule type" value="Genomic_DNA"/>
</dbReference>
<dbReference type="EnsemblMetazoa" id="PHUM052900-RA">
    <property type="protein sequence ID" value="PHUM052900-PA"/>
    <property type="gene ID" value="PHUM052900"/>
</dbReference>
<dbReference type="VEuPathDB" id="VectorBase:PHUM052900"/>
<dbReference type="HOGENOM" id="CLU_2429708_0_0_1"/>
<evidence type="ECO:0000313" key="1">
    <source>
        <dbReference type="EMBL" id="EEB10623.1"/>
    </source>
</evidence>
<sequence length="91" mass="10927">MRKQDGNDWKFVRKNDYQRLETVVEESSKISSADSTDSTNMKRSYLVLTHLIKKFSLESFKKPKTYYEKDMLRKTNKVRTLLKRMSSHFVK</sequence>